<dbReference type="PROSITE" id="PS50045">
    <property type="entry name" value="SIGMA54_INTERACT_4"/>
    <property type="match status" value="1"/>
</dbReference>
<evidence type="ECO:0000256" key="4">
    <source>
        <dbReference type="ARBA" id="ARBA00023163"/>
    </source>
</evidence>
<proteinExistence type="predicted"/>
<organism evidence="9 10">
    <name type="scientific">Beggiatoa alba B18LD</name>
    <dbReference type="NCBI Taxonomy" id="395493"/>
    <lineage>
        <taxon>Bacteria</taxon>
        <taxon>Pseudomonadati</taxon>
        <taxon>Pseudomonadota</taxon>
        <taxon>Gammaproteobacteria</taxon>
        <taxon>Thiotrichales</taxon>
        <taxon>Thiotrichaceae</taxon>
        <taxon>Beggiatoa</taxon>
    </lineage>
</organism>
<dbReference type="FunFam" id="3.40.50.300:FF:000006">
    <property type="entry name" value="DNA-binding transcriptional regulator NtrC"/>
    <property type="match status" value="1"/>
</dbReference>
<dbReference type="SUPFAM" id="SSF52540">
    <property type="entry name" value="P-loop containing nucleoside triphosphate hydrolases"/>
    <property type="match status" value="1"/>
</dbReference>
<evidence type="ECO:0000256" key="1">
    <source>
        <dbReference type="ARBA" id="ARBA00022741"/>
    </source>
</evidence>
<dbReference type="SMART" id="SM00382">
    <property type="entry name" value="AAA"/>
    <property type="match status" value="1"/>
</dbReference>
<dbReference type="PANTHER" id="PTHR32071:SF57">
    <property type="entry name" value="C4-DICARBOXYLATE TRANSPORT TRANSCRIPTIONAL REGULATORY PROTEIN DCTD"/>
    <property type="match status" value="1"/>
</dbReference>
<keyword evidence="1" id="KW-0547">Nucleotide-binding</keyword>
<dbReference type="InterPro" id="IPR003593">
    <property type="entry name" value="AAA+_ATPase"/>
</dbReference>
<dbReference type="PROSITE" id="PS00676">
    <property type="entry name" value="SIGMA54_INTERACT_2"/>
    <property type="match status" value="1"/>
</dbReference>
<dbReference type="RefSeq" id="WP_002684214.1">
    <property type="nucleotide sequence ID" value="NZ_JH600070.1"/>
</dbReference>
<feature type="domain" description="PAC" evidence="8">
    <location>
        <begin position="85"/>
        <end position="137"/>
    </location>
</feature>
<name>I3CE31_9GAMM</name>
<sequence>MSNHRLKQLQHDNILLAAGEGIFGLDIDGNTTFINPAALKMIGWSLHEIINKPIHDYHHHSRADGSHYPRQDCPIYMAIRDGLVHHADNEVFWRKDGSCFPVDYTSTPVYDGDKVIGAVVVFQDITERRRAELKLHQTLAEVQRLKEQLQAENRYLQEEIKTEHNFEEIIGNSQPLQKVLRQVSQVAPTDACVLIQGESGTGKELIARAIHNRSPRKNKPLIKVNCAAIAHSLVDSELFGHEKGAFTGALQQRIGRFELADGGTLFLDEVAELPLETQVKLLRVLQEQEFERVGSSHTITVNVRIIAATNRDLSQLVRTTAFRQDLFYRLMVFPIYLPPLRDRRDDIPALTRYFLEKAAKRFGKHIRTITDEALITLQNAYWHGNIRELQNALERAVIVAQSAILSSEDFLLTPVPVLTDSSITTDVLTLAEAERRHILHALNVTRGIIAGEKGAAALLDIHPNTLRSRMIKLGIQKQDFSPFL</sequence>
<dbReference type="GO" id="GO:0006355">
    <property type="term" value="P:regulation of DNA-templated transcription"/>
    <property type="evidence" value="ECO:0007669"/>
    <property type="project" value="InterPro"/>
</dbReference>
<dbReference type="AlphaFoldDB" id="I3CE31"/>
<dbReference type="InterPro" id="IPR035965">
    <property type="entry name" value="PAS-like_dom_sf"/>
</dbReference>
<dbReference type="PANTHER" id="PTHR32071">
    <property type="entry name" value="TRANSCRIPTIONAL REGULATORY PROTEIN"/>
    <property type="match status" value="1"/>
</dbReference>
<dbReference type="SUPFAM" id="SSF55785">
    <property type="entry name" value="PYP-like sensor domain (PAS domain)"/>
    <property type="match status" value="1"/>
</dbReference>
<dbReference type="OrthoDB" id="9804019at2"/>
<keyword evidence="5" id="KW-0175">Coiled coil</keyword>
<dbReference type="GO" id="GO:0043565">
    <property type="term" value="F:sequence-specific DNA binding"/>
    <property type="evidence" value="ECO:0007669"/>
    <property type="project" value="InterPro"/>
</dbReference>
<keyword evidence="3" id="KW-0805">Transcription regulation</keyword>
<dbReference type="InterPro" id="IPR027417">
    <property type="entry name" value="P-loop_NTPase"/>
</dbReference>
<dbReference type="InterPro" id="IPR025662">
    <property type="entry name" value="Sigma_54_int_dom_ATP-bd_1"/>
</dbReference>
<dbReference type="EMBL" id="JH600070">
    <property type="protein sequence ID" value="EIJ41874.1"/>
    <property type="molecule type" value="Genomic_DNA"/>
</dbReference>
<evidence type="ECO:0000313" key="9">
    <source>
        <dbReference type="EMBL" id="EIJ41874.1"/>
    </source>
</evidence>
<evidence type="ECO:0000259" key="8">
    <source>
        <dbReference type="PROSITE" id="PS50113"/>
    </source>
</evidence>
<dbReference type="Pfam" id="PF02954">
    <property type="entry name" value="HTH_8"/>
    <property type="match status" value="1"/>
</dbReference>
<keyword evidence="4" id="KW-0804">Transcription</keyword>
<evidence type="ECO:0000259" key="7">
    <source>
        <dbReference type="PROSITE" id="PS50112"/>
    </source>
</evidence>
<dbReference type="eggNOG" id="COG3829">
    <property type="taxonomic scope" value="Bacteria"/>
</dbReference>
<dbReference type="STRING" id="395493.BegalDRAFT_0969"/>
<dbReference type="SMART" id="SM00086">
    <property type="entry name" value="PAC"/>
    <property type="match status" value="1"/>
</dbReference>
<feature type="coiled-coil region" evidence="5">
    <location>
        <begin position="128"/>
        <end position="162"/>
    </location>
</feature>
<dbReference type="InterPro" id="IPR001610">
    <property type="entry name" value="PAC"/>
</dbReference>
<dbReference type="Proteomes" id="UP000005744">
    <property type="component" value="Unassembled WGS sequence"/>
</dbReference>
<evidence type="ECO:0000259" key="6">
    <source>
        <dbReference type="PROSITE" id="PS50045"/>
    </source>
</evidence>
<dbReference type="SMART" id="SM00091">
    <property type="entry name" value="PAS"/>
    <property type="match status" value="1"/>
</dbReference>
<dbReference type="Pfam" id="PF00158">
    <property type="entry name" value="Sigma54_activat"/>
    <property type="match status" value="1"/>
</dbReference>
<dbReference type="Pfam" id="PF13426">
    <property type="entry name" value="PAS_9"/>
    <property type="match status" value="1"/>
</dbReference>
<dbReference type="InterPro" id="IPR000014">
    <property type="entry name" value="PAS"/>
</dbReference>
<evidence type="ECO:0000256" key="5">
    <source>
        <dbReference type="SAM" id="Coils"/>
    </source>
</evidence>
<dbReference type="InterPro" id="IPR025943">
    <property type="entry name" value="Sigma_54_int_dom_ATP-bd_2"/>
</dbReference>
<dbReference type="InterPro" id="IPR009057">
    <property type="entry name" value="Homeodomain-like_sf"/>
</dbReference>
<dbReference type="Gene3D" id="1.10.8.60">
    <property type="match status" value="1"/>
</dbReference>
<dbReference type="NCBIfam" id="TIGR00229">
    <property type="entry name" value="sensory_box"/>
    <property type="match status" value="1"/>
</dbReference>
<feature type="domain" description="Sigma-54 factor interaction" evidence="6">
    <location>
        <begin position="169"/>
        <end position="398"/>
    </location>
</feature>
<dbReference type="PROSITE" id="PS50112">
    <property type="entry name" value="PAS"/>
    <property type="match status" value="1"/>
</dbReference>
<dbReference type="CDD" id="cd00130">
    <property type="entry name" value="PAS"/>
    <property type="match status" value="1"/>
</dbReference>
<dbReference type="Gene3D" id="3.40.50.300">
    <property type="entry name" value="P-loop containing nucleotide triphosphate hydrolases"/>
    <property type="match status" value="1"/>
</dbReference>
<evidence type="ECO:0000256" key="3">
    <source>
        <dbReference type="ARBA" id="ARBA00023015"/>
    </source>
</evidence>
<dbReference type="GO" id="GO:0005524">
    <property type="term" value="F:ATP binding"/>
    <property type="evidence" value="ECO:0007669"/>
    <property type="project" value="UniProtKB-KW"/>
</dbReference>
<dbReference type="PROSITE" id="PS00675">
    <property type="entry name" value="SIGMA54_INTERACT_1"/>
    <property type="match status" value="1"/>
</dbReference>
<dbReference type="Gene3D" id="3.30.450.20">
    <property type="entry name" value="PAS domain"/>
    <property type="match status" value="1"/>
</dbReference>
<dbReference type="InterPro" id="IPR000700">
    <property type="entry name" value="PAS-assoc_C"/>
</dbReference>
<feature type="domain" description="PAS" evidence="7">
    <location>
        <begin position="7"/>
        <end position="59"/>
    </location>
</feature>
<accession>I3CE31</accession>
<protein>
    <submittedName>
        <fullName evidence="9">PAS domain S-box</fullName>
    </submittedName>
</protein>
<dbReference type="Gene3D" id="1.10.10.60">
    <property type="entry name" value="Homeodomain-like"/>
    <property type="match status" value="1"/>
</dbReference>
<dbReference type="InterPro" id="IPR002078">
    <property type="entry name" value="Sigma_54_int"/>
</dbReference>
<reference evidence="9 10" key="1">
    <citation type="submission" date="2011-11" db="EMBL/GenBank/DDBJ databases">
        <title>Improved High-Quality Draft sequence of Beggiatoa alba B18lD.</title>
        <authorList>
            <consortium name="US DOE Joint Genome Institute"/>
            <person name="Lucas S."/>
            <person name="Han J."/>
            <person name="Lapidus A."/>
            <person name="Cheng J.-F."/>
            <person name="Goodwin L."/>
            <person name="Pitluck S."/>
            <person name="Peters L."/>
            <person name="Mikhailova N."/>
            <person name="Held B."/>
            <person name="Detter J.C."/>
            <person name="Han C."/>
            <person name="Tapia R."/>
            <person name="Land M."/>
            <person name="Hauser L."/>
            <person name="Kyrpides N."/>
            <person name="Ivanova N."/>
            <person name="Pagani I."/>
            <person name="Samuel K."/>
            <person name="Teske A."/>
            <person name="Mueller J."/>
            <person name="Woyke T."/>
        </authorList>
    </citation>
    <scope>NUCLEOTIDE SEQUENCE [LARGE SCALE GENOMIC DNA]</scope>
    <source>
        <strain evidence="9 10">B18LD</strain>
    </source>
</reference>
<dbReference type="Pfam" id="PF25601">
    <property type="entry name" value="AAA_lid_14"/>
    <property type="match status" value="1"/>
</dbReference>
<keyword evidence="10" id="KW-1185">Reference proteome</keyword>
<evidence type="ECO:0000256" key="2">
    <source>
        <dbReference type="ARBA" id="ARBA00022840"/>
    </source>
</evidence>
<dbReference type="InterPro" id="IPR058031">
    <property type="entry name" value="AAA_lid_NorR"/>
</dbReference>
<dbReference type="InterPro" id="IPR002197">
    <property type="entry name" value="HTH_Fis"/>
</dbReference>
<keyword evidence="2" id="KW-0067">ATP-binding</keyword>
<gene>
    <name evidence="9" type="ORF">BegalDRAFT_0969</name>
</gene>
<dbReference type="PROSITE" id="PS50113">
    <property type="entry name" value="PAC"/>
    <property type="match status" value="1"/>
</dbReference>
<evidence type="ECO:0000313" key="10">
    <source>
        <dbReference type="Proteomes" id="UP000005744"/>
    </source>
</evidence>
<dbReference type="HOGENOM" id="CLU_000445_8_1_6"/>
<dbReference type="CDD" id="cd00009">
    <property type="entry name" value="AAA"/>
    <property type="match status" value="1"/>
</dbReference>
<dbReference type="SUPFAM" id="SSF46689">
    <property type="entry name" value="Homeodomain-like"/>
    <property type="match status" value="1"/>
</dbReference>